<evidence type="ECO:0000256" key="1">
    <source>
        <dbReference type="SAM" id="Phobius"/>
    </source>
</evidence>
<dbReference type="CTD" id="78774519"/>
<dbReference type="AlphaFoldDB" id="A0A6A5HJX1"/>
<dbReference type="GeneID" id="78774519"/>
<dbReference type="EMBL" id="WUAV01000002">
    <property type="protein sequence ID" value="KAF1767799.1"/>
    <property type="molecule type" value="Genomic_DNA"/>
</dbReference>
<dbReference type="RefSeq" id="XP_053590623.1">
    <property type="nucleotide sequence ID" value="XM_053726429.1"/>
</dbReference>
<reference evidence="2 3" key="1">
    <citation type="submission" date="2019-12" db="EMBL/GenBank/DDBJ databases">
        <title>Chromosome-level assembly of the Caenorhabditis remanei genome.</title>
        <authorList>
            <person name="Teterina A.A."/>
            <person name="Willis J.H."/>
            <person name="Phillips P.C."/>
        </authorList>
    </citation>
    <scope>NUCLEOTIDE SEQUENCE [LARGE SCALE GENOMIC DNA]</scope>
    <source>
        <strain evidence="2 3">PX506</strain>
        <tissue evidence="2">Whole organism</tissue>
    </source>
</reference>
<keyword evidence="1" id="KW-0472">Membrane</keyword>
<keyword evidence="1" id="KW-0812">Transmembrane</keyword>
<dbReference type="Proteomes" id="UP000483820">
    <property type="component" value="Chromosome II"/>
</dbReference>
<gene>
    <name evidence="2" type="ORF">GCK72_007758</name>
</gene>
<protein>
    <submittedName>
        <fullName evidence="2">Uncharacterized protein</fullName>
    </submittedName>
</protein>
<feature type="transmembrane region" description="Helical" evidence="1">
    <location>
        <begin position="64"/>
        <end position="86"/>
    </location>
</feature>
<name>A0A6A5HJX1_CAERE</name>
<organism evidence="2 3">
    <name type="scientific">Caenorhabditis remanei</name>
    <name type="common">Caenorhabditis vulgaris</name>
    <dbReference type="NCBI Taxonomy" id="31234"/>
    <lineage>
        <taxon>Eukaryota</taxon>
        <taxon>Metazoa</taxon>
        <taxon>Ecdysozoa</taxon>
        <taxon>Nematoda</taxon>
        <taxon>Chromadorea</taxon>
        <taxon>Rhabditida</taxon>
        <taxon>Rhabditina</taxon>
        <taxon>Rhabditomorpha</taxon>
        <taxon>Rhabditoidea</taxon>
        <taxon>Rhabditidae</taxon>
        <taxon>Peloderinae</taxon>
        <taxon>Caenorhabditis</taxon>
    </lineage>
</organism>
<keyword evidence="1" id="KW-1133">Transmembrane helix</keyword>
<dbReference type="KEGG" id="crq:GCK72_007758"/>
<proteinExistence type="predicted"/>
<sequence>MTTRNDIKFRILINGGSVGWFCRDYYQSDKYAKCAEDETCKTTDDDYHFCCNHFNYCNFYSTNWFFWVIFFLVAFIIVGLIGVFIWRYRKKRRG</sequence>
<comment type="caution">
    <text evidence="2">The sequence shown here is derived from an EMBL/GenBank/DDBJ whole genome shotgun (WGS) entry which is preliminary data.</text>
</comment>
<evidence type="ECO:0000313" key="3">
    <source>
        <dbReference type="Proteomes" id="UP000483820"/>
    </source>
</evidence>
<accession>A0A6A5HJX1</accession>
<evidence type="ECO:0000313" key="2">
    <source>
        <dbReference type="EMBL" id="KAF1767799.1"/>
    </source>
</evidence>